<sequence>MIQCHWLHLRQTRPRSKVYMFRKAWHAIFHLEVYVFFIHDRVFHLPAAVFFASALAAMADAASSSAMSACMSRCTSHSRVLSMTLLSMGPPSSTSGRLCVSSPLRWSVHRSWL</sequence>
<dbReference type="InParanoid" id="A0A136IS43"/>
<proteinExistence type="predicted"/>
<dbReference type="EMBL" id="KQ964261">
    <property type="protein sequence ID" value="KXJ87697.1"/>
    <property type="molecule type" value="Genomic_DNA"/>
</dbReference>
<gene>
    <name evidence="1" type="ORF">Micbo1qcDRAFT_167250</name>
</gene>
<dbReference type="Proteomes" id="UP000070501">
    <property type="component" value="Unassembled WGS sequence"/>
</dbReference>
<reference evidence="2" key="1">
    <citation type="submission" date="2016-02" db="EMBL/GenBank/DDBJ databases">
        <title>Draft genome sequence of Microdochium bolleyi, a fungal endophyte of beachgrass.</title>
        <authorList>
            <consortium name="DOE Joint Genome Institute"/>
            <person name="David A.S."/>
            <person name="May G."/>
            <person name="Haridas S."/>
            <person name="Lim J."/>
            <person name="Wang M."/>
            <person name="Labutti K."/>
            <person name="Lipzen A."/>
            <person name="Barry K."/>
            <person name="Grigoriev I.V."/>
        </authorList>
    </citation>
    <scope>NUCLEOTIDE SEQUENCE [LARGE SCALE GENOMIC DNA]</scope>
    <source>
        <strain evidence="2">J235TASD1</strain>
    </source>
</reference>
<dbReference type="AlphaFoldDB" id="A0A136IS43"/>
<keyword evidence="2" id="KW-1185">Reference proteome</keyword>
<accession>A0A136IS43</accession>
<evidence type="ECO:0000313" key="1">
    <source>
        <dbReference type="EMBL" id="KXJ87697.1"/>
    </source>
</evidence>
<evidence type="ECO:0000313" key="2">
    <source>
        <dbReference type="Proteomes" id="UP000070501"/>
    </source>
</evidence>
<name>A0A136IS43_9PEZI</name>
<protein>
    <submittedName>
        <fullName evidence="1">Uncharacterized protein</fullName>
    </submittedName>
</protein>
<organism evidence="1 2">
    <name type="scientific">Microdochium bolleyi</name>
    <dbReference type="NCBI Taxonomy" id="196109"/>
    <lineage>
        <taxon>Eukaryota</taxon>
        <taxon>Fungi</taxon>
        <taxon>Dikarya</taxon>
        <taxon>Ascomycota</taxon>
        <taxon>Pezizomycotina</taxon>
        <taxon>Sordariomycetes</taxon>
        <taxon>Xylariomycetidae</taxon>
        <taxon>Xylariales</taxon>
        <taxon>Microdochiaceae</taxon>
        <taxon>Microdochium</taxon>
    </lineage>
</organism>